<dbReference type="Pfam" id="PF20582">
    <property type="entry name" value="UPF0758_N"/>
    <property type="match status" value="1"/>
</dbReference>
<evidence type="ECO:0000313" key="10">
    <source>
        <dbReference type="Proteomes" id="UP000076268"/>
    </source>
</evidence>
<dbReference type="PANTHER" id="PTHR30471">
    <property type="entry name" value="DNA REPAIR PROTEIN RADC"/>
    <property type="match status" value="1"/>
</dbReference>
<protein>
    <recommendedName>
        <fullName evidence="8">MPN domain-containing protein</fullName>
    </recommendedName>
</protein>
<keyword evidence="5" id="KW-0862">Zinc</keyword>
<dbReference type="PROSITE" id="PS50249">
    <property type="entry name" value="MPN"/>
    <property type="match status" value="1"/>
</dbReference>
<gene>
    <name evidence="9" type="ORF">AXX12_14765</name>
</gene>
<dbReference type="AlphaFoldDB" id="A0A154BNF5"/>
<sequence>MNSQKPLTIKELPEQDRPRERLLKHGAQTLSTADLVAILLRVGSREESAVRLAEHLLFDHQGLAGLGRITPREMVKLKGIGLVKAVTIAAALELGKRLRDQKSEERPVIRNSQDVRDHMMPLLRYEQREKFYLLPLSTKNHVLDEREISIGSLNASIVHPRELFREALNYAAASVILVHNHPSGDPAPSREDIEVTRRLMEAGKLLEIPVLDHVIIGDGKYVSMKDKGII</sequence>
<evidence type="ECO:0000313" key="9">
    <source>
        <dbReference type="EMBL" id="KYZ75405.1"/>
    </source>
</evidence>
<dbReference type="RefSeq" id="WP_066245182.1">
    <property type="nucleotide sequence ID" value="NZ_LSGP01000025.1"/>
</dbReference>
<name>A0A154BNF5_ANASB</name>
<dbReference type="Gene3D" id="3.40.140.10">
    <property type="entry name" value="Cytidine Deaminase, domain 2"/>
    <property type="match status" value="1"/>
</dbReference>
<dbReference type="InterPro" id="IPR020891">
    <property type="entry name" value="UPF0758_CS"/>
</dbReference>
<dbReference type="InterPro" id="IPR046778">
    <property type="entry name" value="UPF0758_N"/>
</dbReference>
<dbReference type="InterPro" id="IPR037518">
    <property type="entry name" value="MPN"/>
</dbReference>
<evidence type="ECO:0000259" key="8">
    <source>
        <dbReference type="PROSITE" id="PS50249"/>
    </source>
</evidence>
<keyword evidence="6" id="KW-0482">Metalloprotease</keyword>
<dbReference type="Proteomes" id="UP000076268">
    <property type="component" value="Unassembled WGS sequence"/>
</dbReference>
<dbReference type="Pfam" id="PF04002">
    <property type="entry name" value="RadC"/>
    <property type="match status" value="1"/>
</dbReference>
<evidence type="ECO:0000256" key="6">
    <source>
        <dbReference type="ARBA" id="ARBA00023049"/>
    </source>
</evidence>
<dbReference type="STRING" id="1794912.AXX12_14765"/>
<dbReference type="GO" id="GO:0046872">
    <property type="term" value="F:metal ion binding"/>
    <property type="evidence" value="ECO:0007669"/>
    <property type="project" value="UniProtKB-KW"/>
</dbReference>
<keyword evidence="4" id="KW-0378">Hydrolase</keyword>
<keyword evidence="2" id="KW-0645">Protease</keyword>
<evidence type="ECO:0000256" key="7">
    <source>
        <dbReference type="RuleBase" id="RU003797"/>
    </source>
</evidence>
<keyword evidence="10" id="KW-1185">Reference proteome</keyword>
<dbReference type="GO" id="GO:0008237">
    <property type="term" value="F:metallopeptidase activity"/>
    <property type="evidence" value="ECO:0007669"/>
    <property type="project" value="UniProtKB-KW"/>
</dbReference>
<dbReference type="NCBIfam" id="TIGR00608">
    <property type="entry name" value="radc"/>
    <property type="match status" value="1"/>
</dbReference>
<feature type="domain" description="MPN" evidence="8">
    <location>
        <begin position="108"/>
        <end position="230"/>
    </location>
</feature>
<keyword evidence="3" id="KW-0479">Metal-binding</keyword>
<dbReference type="EMBL" id="LSGP01000025">
    <property type="protein sequence ID" value="KYZ75405.1"/>
    <property type="molecule type" value="Genomic_DNA"/>
</dbReference>
<organism evidence="9 10">
    <name type="scientific">Anaerosporomusa subterranea</name>
    <dbReference type="NCBI Taxonomy" id="1794912"/>
    <lineage>
        <taxon>Bacteria</taxon>
        <taxon>Bacillati</taxon>
        <taxon>Bacillota</taxon>
        <taxon>Negativicutes</taxon>
        <taxon>Acetonemataceae</taxon>
        <taxon>Anaerosporomusa</taxon>
    </lineage>
</organism>
<dbReference type="CDD" id="cd08071">
    <property type="entry name" value="MPN_DUF2466"/>
    <property type="match status" value="1"/>
</dbReference>
<proteinExistence type="inferred from homology"/>
<comment type="caution">
    <text evidence="9">The sequence shown here is derived from an EMBL/GenBank/DDBJ whole genome shotgun (WGS) entry which is preliminary data.</text>
</comment>
<evidence type="ECO:0000256" key="2">
    <source>
        <dbReference type="ARBA" id="ARBA00022670"/>
    </source>
</evidence>
<accession>A0A154BNF5</accession>
<dbReference type="PROSITE" id="PS01302">
    <property type="entry name" value="UPF0758"/>
    <property type="match status" value="1"/>
</dbReference>
<dbReference type="NCBIfam" id="NF000642">
    <property type="entry name" value="PRK00024.1"/>
    <property type="match status" value="1"/>
</dbReference>
<comment type="similarity">
    <text evidence="1 7">Belongs to the UPF0758 family.</text>
</comment>
<evidence type="ECO:0000256" key="1">
    <source>
        <dbReference type="ARBA" id="ARBA00010243"/>
    </source>
</evidence>
<evidence type="ECO:0000256" key="3">
    <source>
        <dbReference type="ARBA" id="ARBA00022723"/>
    </source>
</evidence>
<dbReference type="OrthoDB" id="9804482at2"/>
<dbReference type="InterPro" id="IPR001405">
    <property type="entry name" value="UPF0758"/>
</dbReference>
<dbReference type="GO" id="GO:0006508">
    <property type="term" value="P:proteolysis"/>
    <property type="evidence" value="ECO:0007669"/>
    <property type="project" value="UniProtKB-KW"/>
</dbReference>
<reference evidence="9 10" key="1">
    <citation type="submission" date="2016-02" db="EMBL/GenBank/DDBJ databases">
        <title>Anaerosporomusa subterraneum gen. nov., sp. nov., a spore-forming obligate anaerobe isolated from saprolite.</title>
        <authorList>
            <person name="Choi J.K."/>
            <person name="Shah M."/>
            <person name="Yee N."/>
        </authorList>
    </citation>
    <scope>NUCLEOTIDE SEQUENCE [LARGE SCALE GENOMIC DNA]</scope>
    <source>
        <strain evidence="9 10">RU4</strain>
    </source>
</reference>
<dbReference type="InterPro" id="IPR025657">
    <property type="entry name" value="RadC_JAB"/>
</dbReference>
<evidence type="ECO:0000256" key="4">
    <source>
        <dbReference type="ARBA" id="ARBA00022801"/>
    </source>
</evidence>
<dbReference type="PANTHER" id="PTHR30471:SF3">
    <property type="entry name" value="UPF0758 PROTEIN YEES-RELATED"/>
    <property type="match status" value="1"/>
</dbReference>
<evidence type="ECO:0000256" key="5">
    <source>
        <dbReference type="ARBA" id="ARBA00022833"/>
    </source>
</evidence>